<comment type="caution">
    <text evidence="3">The sequence shown here is derived from an EMBL/GenBank/DDBJ whole genome shotgun (WGS) entry which is preliminary data.</text>
</comment>
<proteinExistence type="predicted"/>
<feature type="compositionally biased region" description="Polar residues" evidence="1">
    <location>
        <begin position="271"/>
        <end position="281"/>
    </location>
</feature>
<evidence type="ECO:0000256" key="1">
    <source>
        <dbReference type="SAM" id="MobiDB-lite"/>
    </source>
</evidence>
<evidence type="ECO:0000313" key="4">
    <source>
        <dbReference type="Proteomes" id="UP001465755"/>
    </source>
</evidence>
<protein>
    <submittedName>
        <fullName evidence="3">Uncharacterized protein</fullName>
    </submittedName>
</protein>
<dbReference type="Proteomes" id="UP001465755">
    <property type="component" value="Unassembled WGS sequence"/>
</dbReference>
<gene>
    <name evidence="3" type="ORF">WJX73_003245</name>
</gene>
<keyword evidence="2" id="KW-0732">Signal</keyword>
<name>A0AAW1PZ13_9CHLO</name>
<evidence type="ECO:0000256" key="2">
    <source>
        <dbReference type="SAM" id="SignalP"/>
    </source>
</evidence>
<accession>A0AAW1PZ13</accession>
<reference evidence="3 4" key="1">
    <citation type="journal article" date="2024" name="Nat. Commun.">
        <title>Phylogenomics reveals the evolutionary origins of lichenization in chlorophyte algae.</title>
        <authorList>
            <person name="Puginier C."/>
            <person name="Libourel C."/>
            <person name="Otte J."/>
            <person name="Skaloud P."/>
            <person name="Haon M."/>
            <person name="Grisel S."/>
            <person name="Petersen M."/>
            <person name="Berrin J.G."/>
            <person name="Delaux P.M."/>
            <person name="Dal Grande F."/>
            <person name="Keller J."/>
        </authorList>
    </citation>
    <scope>NUCLEOTIDE SEQUENCE [LARGE SCALE GENOMIC DNA]</scope>
    <source>
        <strain evidence="3 4">SAG 2036</strain>
    </source>
</reference>
<sequence>MQTMLAVLFVAVILGQHQTGAADLGRRFGRQLVQENRIGDGAGNILDAVGANGAGNAVAQISDADDGDLTNDLAQTGQAGGQLMLDTLPTAGNAVPGRKLQQNAGTGAGCNAIFSDFDTSTGEGTENAENNVAGDINGAKPAGAGRRRLHQNAGTGAGCDAIFSDFDTSTGEGTENAENNDVGQLMLDTIPTAGNAVPGRKLQQNAGTGAGCNAIFSDFDTSTGEGTENAENNVAGDINGAKPAGAGRRRLHQNAGTGAGCDAIFSDFDTSTGEGTENAENNVAGDISGTKPAAGGGTGRKLLQENRIGDGAGNILDAVGANGAGNAVAQISDADDGDLTNDLANGGQDVGQLMLDTLPTAGNAVPGK</sequence>
<keyword evidence="4" id="KW-1185">Reference proteome</keyword>
<evidence type="ECO:0000313" key="3">
    <source>
        <dbReference type="EMBL" id="KAK9813883.1"/>
    </source>
</evidence>
<dbReference type="AlphaFoldDB" id="A0AAW1PZ13"/>
<feature type="region of interest" description="Disordered" evidence="1">
    <location>
        <begin position="271"/>
        <end position="299"/>
    </location>
</feature>
<feature type="chain" id="PRO_5043508818" evidence="2">
    <location>
        <begin position="22"/>
        <end position="368"/>
    </location>
</feature>
<feature type="signal peptide" evidence="2">
    <location>
        <begin position="1"/>
        <end position="21"/>
    </location>
</feature>
<organism evidence="3 4">
    <name type="scientific">Symbiochloris irregularis</name>
    <dbReference type="NCBI Taxonomy" id="706552"/>
    <lineage>
        <taxon>Eukaryota</taxon>
        <taxon>Viridiplantae</taxon>
        <taxon>Chlorophyta</taxon>
        <taxon>core chlorophytes</taxon>
        <taxon>Trebouxiophyceae</taxon>
        <taxon>Trebouxiales</taxon>
        <taxon>Trebouxiaceae</taxon>
        <taxon>Symbiochloris</taxon>
    </lineage>
</organism>
<dbReference type="EMBL" id="JALJOQ010000002">
    <property type="protein sequence ID" value="KAK9813883.1"/>
    <property type="molecule type" value="Genomic_DNA"/>
</dbReference>